<sequence>MMRTPMSENGAGVQTLPPRRGLVKAMIVGKLVELVKTEHPAPTMSYCPRSVNKSEANSDRCIITH</sequence>
<name>J3SDF4_BETVV</name>
<proteinExistence type="predicted"/>
<dbReference type="Gramene" id="KMT13904">
    <property type="protein sequence ID" value="KMT13904"/>
    <property type="gene ID" value="BVRB_4g077450"/>
</dbReference>
<protein>
    <submittedName>
        <fullName evidence="1">Uncharacterized protein</fullName>
    </submittedName>
</protein>
<evidence type="ECO:0000313" key="1">
    <source>
        <dbReference type="EMBL" id="AFK13851.1"/>
    </source>
</evidence>
<accession>J3SDF4</accession>
<reference evidence="1" key="1">
    <citation type="submission" date="2011-08" db="EMBL/GenBank/DDBJ databases">
        <authorList>
            <person name="Xu D.-C."/>
            <person name="Zhang C.-L."/>
        </authorList>
    </citation>
    <scope>NUCLEOTIDE SEQUENCE</scope>
</reference>
<dbReference type="AlphaFoldDB" id="J3SDF4"/>
<organism evidence="1">
    <name type="scientific">Beta vulgaris subsp. vulgaris</name>
    <name type="common">Beet</name>
    <dbReference type="NCBI Taxonomy" id="3555"/>
    <lineage>
        <taxon>Eukaryota</taxon>
        <taxon>Viridiplantae</taxon>
        <taxon>Streptophyta</taxon>
        <taxon>Embryophyta</taxon>
        <taxon>Tracheophyta</taxon>
        <taxon>Spermatophyta</taxon>
        <taxon>Magnoliopsida</taxon>
        <taxon>eudicotyledons</taxon>
        <taxon>Gunneridae</taxon>
        <taxon>Pentapetalae</taxon>
        <taxon>Caryophyllales</taxon>
        <taxon>Chenopodiaceae</taxon>
        <taxon>Betoideae</taxon>
        <taxon>Beta</taxon>
    </lineage>
</organism>
<dbReference type="EMBL" id="JN606071">
    <property type="protein sequence ID" value="AFK13851.1"/>
    <property type="molecule type" value="Genomic_DNA"/>
</dbReference>